<accession>A0A067T6D8</accession>
<feature type="compositionally biased region" description="Low complexity" evidence="5">
    <location>
        <begin position="1090"/>
        <end position="1105"/>
    </location>
</feature>
<dbReference type="InterPro" id="IPR036875">
    <property type="entry name" value="Znf_CCHC_sf"/>
</dbReference>
<keyword evidence="9" id="KW-1185">Reference proteome</keyword>
<feature type="region of interest" description="Disordered" evidence="5">
    <location>
        <begin position="275"/>
        <end position="402"/>
    </location>
</feature>
<name>A0A067T6D8_GALM3</name>
<keyword evidence="3" id="KW-0862">Zinc</keyword>
<feature type="compositionally biased region" description="Low complexity" evidence="5">
    <location>
        <begin position="346"/>
        <end position="361"/>
    </location>
</feature>
<dbReference type="PANTHER" id="PTHR32083:SF48">
    <property type="entry name" value="TRANS-GOLGI NETWORK-LOCALIZED SYP41-INTERACTING PROTEIN 1"/>
    <property type="match status" value="1"/>
</dbReference>
<keyword evidence="3" id="KW-0479">Metal-binding</keyword>
<protein>
    <recommendedName>
        <fullName evidence="10">CAP-Gly domain-containing protein</fullName>
    </recommendedName>
</protein>
<dbReference type="EMBL" id="KL142381">
    <property type="protein sequence ID" value="KDR75449.1"/>
    <property type="molecule type" value="Genomic_DNA"/>
</dbReference>
<proteinExistence type="predicted"/>
<dbReference type="InterPro" id="IPR001878">
    <property type="entry name" value="Znf_CCHC"/>
</dbReference>
<feature type="region of interest" description="Disordered" evidence="5">
    <location>
        <begin position="212"/>
        <end position="241"/>
    </location>
</feature>
<evidence type="ECO:0000256" key="4">
    <source>
        <dbReference type="SAM" id="Coils"/>
    </source>
</evidence>
<evidence type="ECO:0000256" key="1">
    <source>
        <dbReference type="ARBA" id="ARBA00022664"/>
    </source>
</evidence>
<evidence type="ECO:0000256" key="3">
    <source>
        <dbReference type="PROSITE-ProRule" id="PRU00047"/>
    </source>
</evidence>
<feature type="coiled-coil region" evidence="4">
    <location>
        <begin position="694"/>
        <end position="739"/>
    </location>
</feature>
<evidence type="ECO:0000313" key="9">
    <source>
        <dbReference type="Proteomes" id="UP000027222"/>
    </source>
</evidence>
<dbReference type="OrthoDB" id="2130750at2759"/>
<dbReference type="GO" id="GO:0005856">
    <property type="term" value="C:cytoskeleton"/>
    <property type="evidence" value="ECO:0007669"/>
    <property type="project" value="TreeGrafter"/>
</dbReference>
<dbReference type="HOGENOM" id="CLU_008637_0_0_1"/>
<feature type="domain" description="CAP-Gly" evidence="7">
    <location>
        <begin position="154"/>
        <end position="199"/>
    </location>
</feature>
<feature type="coiled-coil region" evidence="4">
    <location>
        <begin position="768"/>
        <end position="892"/>
    </location>
</feature>
<feature type="compositionally biased region" description="Basic and acidic residues" evidence="5">
    <location>
        <begin position="326"/>
        <end position="337"/>
    </location>
</feature>
<keyword evidence="3" id="KW-0863">Zinc-finger</keyword>
<dbReference type="SUPFAM" id="SSF57756">
    <property type="entry name" value="Retrovirus zinc finger-like domains"/>
    <property type="match status" value="1"/>
</dbReference>
<feature type="region of interest" description="Disordered" evidence="5">
    <location>
        <begin position="443"/>
        <end position="468"/>
    </location>
</feature>
<evidence type="ECO:0000256" key="5">
    <source>
        <dbReference type="SAM" id="MobiDB-lite"/>
    </source>
</evidence>
<keyword evidence="2 4" id="KW-0175">Coiled coil</keyword>
<feature type="compositionally biased region" description="Low complexity" evidence="5">
    <location>
        <begin position="448"/>
        <end position="464"/>
    </location>
</feature>
<feature type="coiled-coil region" evidence="4">
    <location>
        <begin position="605"/>
        <end position="636"/>
    </location>
</feature>
<dbReference type="SUPFAM" id="SSF74924">
    <property type="entry name" value="Cap-Gly domain"/>
    <property type="match status" value="1"/>
</dbReference>
<dbReference type="PROSITE" id="PS00845">
    <property type="entry name" value="CAP_GLY_1"/>
    <property type="match status" value="1"/>
</dbReference>
<dbReference type="PROSITE" id="PS50158">
    <property type="entry name" value="ZF_CCHC"/>
    <property type="match status" value="1"/>
</dbReference>
<evidence type="ECO:0008006" key="10">
    <source>
        <dbReference type="Google" id="ProtNLM"/>
    </source>
</evidence>
<dbReference type="AlphaFoldDB" id="A0A067T6D8"/>
<evidence type="ECO:0000256" key="2">
    <source>
        <dbReference type="ARBA" id="ARBA00023054"/>
    </source>
</evidence>
<evidence type="ECO:0000259" key="7">
    <source>
        <dbReference type="PROSITE" id="PS50245"/>
    </source>
</evidence>
<dbReference type="InterPro" id="IPR036859">
    <property type="entry name" value="CAP-Gly_dom_sf"/>
</dbReference>
<gene>
    <name evidence="8" type="ORF">GALMADRAFT_227098</name>
</gene>
<feature type="compositionally biased region" description="Low complexity" evidence="5">
    <location>
        <begin position="78"/>
        <end position="100"/>
    </location>
</feature>
<feature type="region of interest" description="Disordered" evidence="5">
    <location>
        <begin position="1070"/>
        <end position="1105"/>
    </location>
</feature>
<feature type="coiled-coil region" evidence="4">
    <location>
        <begin position="472"/>
        <end position="558"/>
    </location>
</feature>
<feature type="region of interest" description="Disordered" evidence="5">
    <location>
        <begin position="62"/>
        <end position="130"/>
    </location>
</feature>
<feature type="compositionally biased region" description="Polar residues" evidence="5">
    <location>
        <begin position="67"/>
        <end position="77"/>
    </location>
</feature>
<dbReference type="GO" id="GO:0008270">
    <property type="term" value="F:zinc ion binding"/>
    <property type="evidence" value="ECO:0007669"/>
    <property type="project" value="UniProtKB-KW"/>
</dbReference>
<feature type="domain" description="CCHC-type" evidence="6">
    <location>
        <begin position="1142"/>
        <end position="1156"/>
    </location>
</feature>
<dbReference type="InterPro" id="IPR000938">
    <property type="entry name" value="CAP-Gly_domain"/>
</dbReference>
<evidence type="ECO:0000313" key="8">
    <source>
        <dbReference type="EMBL" id="KDR75449.1"/>
    </source>
</evidence>
<organism evidence="8 9">
    <name type="scientific">Galerina marginata (strain CBS 339.88)</name>
    <dbReference type="NCBI Taxonomy" id="685588"/>
    <lineage>
        <taxon>Eukaryota</taxon>
        <taxon>Fungi</taxon>
        <taxon>Dikarya</taxon>
        <taxon>Basidiomycota</taxon>
        <taxon>Agaricomycotina</taxon>
        <taxon>Agaricomycetes</taxon>
        <taxon>Agaricomycetidae</taxon>
        <taxon>Agaricales</taxon>
        <taxon>Agaricineae</taxon>
        <taxon>Strophariaceae</taxon>
        <taxon>Galerina</taxon>
    </lineage>
</organism>
<dbReference type="Gene3D" id="4.10.60.10">
    <property type="entry name" value="Zinc finger, CCHC-type"/>
    <property type="match status" value="1"/>
</dbReference>
<feature type="compositionally biased region" description="Polar residues" evidence="5">
    <location>
        <begin position="275"/>
        <end position="303"/>
    </location>
</feature>
<dbReference type="Pfam" id="PF01302">
    <property type="entry name" value="CAP_GLY"/>
    <property type="match status" value="1"/>
</dbReference>
<dbReference type="STRING" id="685588.A0A067T6D8"/>
<feature type="compositionally biased region" description="Polar residues" evidence="5">
    <location>
        <begin position="20"/>
        <end position="39"/>
    </location>
</feature>
<feature type="compositionally biased region" description="Basic and acidic residues" evidence="5">
    <location>
        <begin position="1079"/>
        <end position="1088"/>
    </location>
</feature>
<dbReference type="PANTHER" id="PTHR32083">
    <property type="entry name" value="CILIA AND FLAGELLA-ASSOCIATED PROTEIN 58-RELATED"/>
    <property type="match status" value="1"/>
</dbReference>
<dbReference type="Gene3D" id="2.30.30.190">
    <property type="entry name" value="CAP Gly-rich-like domain"/>
    <property type="match status" value="1"/>
</dbReference>
<dbReference type="GO" id="GO:0006397">
    <property type="term" value="P:mRNA processing"/>
    <property type="evidence" value="ECO:0007669"/>
    <property type="project" value="UniProtKB-KW"/>
</dbReference>
<keyword evidence="1" id="KW-0507">mRNA processing</keyword>
<reference evidence="9" key="1">
    <citation type="journal article" date="2014" name="Proc. Natl. Acad. Sci. U.S.A.">
        <title>Extensive sampling of basidiomycete genomes demonstrates inadequacy of the white-rot/brown-rot paradigm for wood decay fungi.</title>
        <authorList>
            <person name="Riley R."/>
            <person name="Salamov A.A."/>
            <person name="Brown D.W."/>
            <person name="Nagy L.G."/>
            <person name="Floudas D."/>
            <person name="Held B.W."/>
            <person name="Levasseur A."/>
            <person name="Lombard V."/>
            <person name="Morin E."/>
            <person name="Otillar R."/>
            <person name="Lindquist E.A."/>
            <person name="Sun H."/>
            <person name="LaButti K.M."/>
            <person name="Schmutz J."/>
            <person name="Jabbour D."/>
            <person name="Luo H."/>
            <person name="Baker S.E."/>
            <person name="Pisabarro A.G."/>
            <person name="Walton J.D."/>
            <person name="Blanchette R.A."/>
            <person name="Henrissat B."/>
            <person name="Martin F."/>
            <person name="Cullen D."/>
            <person name="Hibbett D.S."/>
            <person name="Grigoriev I.V."/>
        </authorList>
    </citation>
    <scope>NUCLEOTIDE SEQUENCE [LARGE SCALE GENOMIC DNA]</scope>
    <source>
        <strain evidence="9">CBS 339.88</strain>
    </source>
</reference>
<feature type="region of interest" description="Disordered" evidence="5">
    <location>
        <begin position="1"/>
        <end position="42"/>
    </location>
</feature>
<evidence type="ECO:0000259" key="6">
    <source>
        <dbReference type="PROSITE" id="PS50158"/>
    </source>
</evidence>
<dbReference type="PROSITE" id="PS50245">
    <property type="entry name" value="CAP_GLY_2"/>
    <property type="match status" value="1"/>
</dbReference>
<dbReference type="Proteomes" id="UP000027222">
    <property type="component" value="Unassembled WGS sequence"/>
</dbReference>
<sequence>MTTPAKPRQSGVVGPGRPTSIPTPGRSRSSSNVHQNYQTPVEDISRAFADALKANDPSQHRILPLANSASTSSLSPQSVAYSSGRRSVVGRPSSVASSSSTKANERSRTPTSARIPSRPPSRQSESHKPVRTFDIDDNVRIESLGFEGTLRYVGEIDGKPGLWAGVELSGGFSGKGKNDGSVGGKQYFLCPDKCGVFVATTKLSVPTVGPGAFQRPSSVASSRGGKITPAPAIATSGRTTPSFFATSRTPSASFSNGRITPSSSVGRITHALSSGRITPSSNMAGSLQHRTFKTPTSRSTEQPLSDKITAGSRASKYMTMTAKQLISRDQDSGKDSPTRTNSGKFSSSMSSPTISRTLSSPTRPPGSPFTTPKPGYGRLSNAGGASPTMPPVRSRTSMNTPRARVPSAIAMPPPPSPKVIHIHQPAGTLEEALPVPLSDLRRQEMGAPSSVVSRPTSSTSLSSSGTDEMGVLEQLRSRLDAAEYENERLRAGVDTESGTSALVEQLKIERHAALDKASNLEEKLSALEDLLTSKTGQMETLQAENQKLLLQLTDATFQIQQAAAARQSDSETHAYELKLLQDRLGDLDRVNQEKDITVAAQSMNIARLEARVEASYIEFQEEKRELTVQIDELRVAGQETIALYEERLSVANSQRYEFEHHISNLEASLNSMNTNQSNPQQASQFKTSATQIDNETLHDQVQYLQKKSAKLEEQLEEARATLERDVTSCQDKIARLRHEDEQRRRDLAVKTRESEQLLKSEAGARNRVEEIEEALRESTVALENARGEVEALRAEFANLDILIDDASEEDISSKLANFTKRVSADRSQYQQEISQLERNLLDSRAENDILLKKIFTDSTDTYQASAGLQETVDVLNAENKTLRQQIYDLKARLLTLTQTLEDQTIEAEQGRKKLSREPVLNGTLESFKLLSLKSEPSTEEVAGLKHIVQELQKETLAAAQQIKFLESENVLLSAEAEQLRQEVHVLEENLDSSFSAEKPEVGTVASPRSLSDQSIQLETDLDQMRKRLNEAEIKHARTVHGLNKEISELETLVESKDELEQEVERLKEKLSRQKKISKNGHENAEGRQRLSSASSISTTSSGSISLGRGAEVCEICEQPGHDIFNCSLLKDDSGRAAKDVVCEDCESPGHVAADCPHSSDVF</sequence>
<dbReference type="GO" id="GO:0003676">
    <property type="term" value="F:nucleic acid binding"/>
    <property type="evidence" value="ECO:0007669"/>
    <property type="project" value="InterPro"/>
</dbReference>
<dbReference type="SMART" id="SM01052">
    <property type="entry name" value="CAP_GLY"/>
    <property type="match status" value="1"/>
</dbReference>
<dbReference type="SMART" id="SM00343">
    <property type="entry name" value="ZnF_C2HC"/>
    <property type="match status" value="2"/>
</dbReference>